<dbReference type="PANTHER" id="PTHR43392">
    <property type="entry name" value="AAA-TYPE ATPASE FAMILY PROTEIN / ANKYRIN REPEAT FAMILY PROTEIN"/>
    <property type="match status" value="1"/>
</dbReference>
<dbReference type="Gene3D" id="3.40.50.300">
    <property type="entry name" value="P-loop containing nucleotide triphosphate hydrolases"/>
    <property type="match status" value="1"/>
</dbReference>
<dbReference type="PRINTS" id="PR00819">
    <property type="entry name" value="CBXCFQXSUPER"/>
</dbReference>
<dbReference type="Proteomes" id="UP001310890">
    <property type="component" value="Unassembled WGS sequence"/>
</dbReference>
<evidence type="ECO:0000256" key="1">
    <source>
        <dbReference type="ARBA" id="ARBA00010378"/>
    </source>
</evidence>
<feature type="domain" description="ATPase AAA-type core" evidence="4">
    <location>
        <begin position="84"/>
        <end position="210"/>
    </location>
</feature>
<keyword evidence="3" id="KW-0067">ATP-binding</keyword>
<dbReference type="InterPro" id="IPR041627">
    <property type="entry name" value="AAA_lid_6"/>
</dbReference>
<dbReference type="GO" id="GO:0016887">
    <property type="term" value="F:ATP hydrolysis activity"/>
    <property type="evidence" value="ECO:0007669"/>
    <property type="project" value="InterPro"/>
</dbReference>
<dbReference type="SUPFAM" id="SSF52540">
    <property type="entry name" value="P-loop containing nucleoside triphosphate hydrolases"/>
    <property type="match status" value="1"/>
</dbReference>
<gene>
    <name evidence="6" type="ORF">LTR62_001680</name>
</gene>
<feature type="domain" description="CbbX AAA lid" evidence="5">
    <location>
        <begin position="243"/>
        <end position="286"/>
    </location>
</feature>
<dbReference type="Gene3D" id="1.10.8.60">
    <property type="match status" value="1"/>
</dbReference>
<reference evidence="6" key="1">
    <citation type="submission" date="2023-08" db="EMBL/GenBank/DDBJ databases">
        <title>Black Yeasts Isolated from many extreme environments.</title>
        <authorList>
            <person name="Coleine C."/>
            <person name="Stajich J.E."/>
            <person name="Selbmann L."/>
        </authorList>
    </citation>
    <scope>NUCLEOTIDE SEQUENCE</scope>
    <source>
        <strain evidence="6">CCFEE 5401</strain>
    </source>
</reference>
<dbReference type="InterPro" id="IPR003959">
    <property type="entry name" value="ATPase_AAA_core"/>
</dbReference>
<sequence>MARRIGRGGVKTGFAATRWEADSLHAGRSIAGANRHHRWEIPTRHVGLTSVKEAIQALFNSISFNYGRELAEENLVDLSLSKVFLGSPVTGKTTIAKMHCRIFADIGMLSSGEVILKTPADFIKNVLGRSEANTKGILDATIGKVLIIDEAYSLFGGSAIADPYRAAGIDTIVAEVQNVPRDDRFTLLLGYKEQMEEMMQNVNPGLRRRFSPDSGFAFEDLEDAQVAVMFDSKLTATGFKATPKAREAALGMLQRARNRPNFGNAGEVDNLLDDTKLRQRKRIFSKGYAAPMILEAYDFDLDHERGARE</sequence>
<dbReference type="InterPro" id="IPR027417">
    <property type="entry name" value="P-loop_NTPase"/>
</dbReference>
<organism evidence="6 7">
    <name type="scientific">Meristemomyces frigidus</name>
    <dbReference type="NCBI Taxonomy" id="1508187"/>
    <lineage>
        <taxon>Eukaryota</taxon>
        <taxon>Fungi</taxon>
        <taxon>Dikarya</taxon>
        <taxon>Ascomycota</taxon>
        <taxon>Pezizomycotina</taxon>
        <taxon>Dothideomycetes</taxon>
        <taxon>Dothideomycetidae</taxon>
        <taxon>Mycosphaerellales</taxon>
        <taxon>Teratosphaeriaceae</taxon>
        <taxon>Meristemomyces</taxon>
    </lineage>
</organism>
<evidence type="ECO:0008006" key="8">
    <source>
        <dbReference type="Google" id="ProtNLM"/>
    </source>
</evidence>
<evidence type="ECO:0000256" key="2">
    <source>
        <dbReference type="ARBA" id="ARBA00022741"/>
    </source>
</evidence>
<evidence type="ECO:0000259" key="4">
    <source>
        <dbReference type="Pfam" id="PF00004"/>
    </source>
</evidence>
<dbReference type="InterPro" id="IPR000641">
    <property type="entry name" value="CbxX/CfxQ"/>
</dbReference>
<evidence type="ECO:0000256" key="3">
    <source>
        <dbReference type="ARBA" id="ARBA00022840"/>
    </source>
</evidence>
<evidence type="ECO:0000259" key="5">
    <source>
        <dbReference type="Pfam" id="PF17866"/>
    </source>
</evidence>
<evidence type="ECO:0000313" key="6">
    <source>
        <dbReference type="EMBL" id="KAK5107155.1"/>
    </source>
</evidence>
<comment type="caution">
    <text evidence="6">The sequence shown here is derived from an EMBL/GenBank/DDBJ whole genome shotgun (WGS) entry which is preliminary data.</text>
</comment>
<evidence type="ECO:0000313" key="7">
    <source>
        <dbReference type="Proteomes" id="UP001310890"/>
    </source>
</evidence>
<comment type="similarity">
    <text evidence="1">Belongs to the CbxX/CfxQ family.</text>
</comment>
<dbReference type="AlphaFoldDB" id="A0AAN7TFI9"/>
<proteinExistence type="inferred from homology"/>
<dbReference type="InterPro" id="IPR050773">
    <property type="entry name" value="CbxX/CfxQ_RuBisCO_ESX"/>
</dbReference>
<dbReference type="Pfam" id="PF17866">
    <property type="entry name" value="AAA_lid_6"/>
    <property type="match status" value="1"/>
</dbReference>
<dbReference type="PANTHER" id="PTHR43392:SF2">
    <property type="entry name" value="AAA-TYPE ATPASE FAMILY PROTEIN _ ANKYRIN REPEAT FAMILY PROTEIN"/>
    <property type="match status" value="1"/>
</dbReference>
<dbReference type="Pfam" id="PF00004">
    <property type="entry name" value="AAA"/>
    <property type="match status" value="1"/>
</dbReference>
<dbReference type="EMBL" id="JAVRRL010000137">
    <property type="protein sequence ID" value="KAK5107155.1"/>
    <property type="molecule type" value="Genomic_DNA"/>
</dbReference>
<accession>A0AAN7TFI9</accession>
<dbReference type="GO" id="GO:0005524">
    <property type="term" value="F:ATP binding"/>
    <property type="evidence" value="ECO:0007669"/>
    <property type="project" value="UniProtKB-KW"/>
</dbReference>
<dbReference type="FunFam" id="3.40.50.300:FF:000216">
    <property type="entry name" value="Type VII secretion ATPase EccA"/>
    <property type="match status" value="1"/>
</dbReference>
<name>A0AAN7TFI9_9PEZI</name>
<keyword evidence="2" id="KW-0547">Nucleotide-binding</keyword>
<protein>
    <recommendedName>
        <fullName evidence="8">AAA family ATPase</fullName>
    </recommendedName>
</protein>